<keyword evidence="5 11" id="KW-0460">Magnesium</keyword>
<sequence length="177" mass="19376">MLESVLIILPKALWLILPAYVANSSAVLFGGGVPIDLRVKIRGKRILGDGKTYRGLILGTCCGVLVGIFQNQMAGLLGGVIFPPVVLLSLAFGALFGDITESLIKRRLGIKQGAPFFPFDQLDFIAGAFITLWLTSEEWFLTHFSLDVIITILIITPILHLLTNRIGYIIGKKDVPW</sequence>
<keyword evidence="6 11" id="KW-1133">Transmembrane helix</keyword>
<keyword evidence="3 11" id="KW-0808">Transferase</keyword>
<evidence type="ECO:0000256" key="10">
    <source>
        <dbReference type="ARBA" id="ARBA00023264"/>
    </source>
</evidence>
<gene>
    <name evidence="11" type="primary">carS</name>
    <name evidence="12" type="ORF">ENI32_06785</name>
    <name evidence="13" type="ORF">SBU_000357</name>
</gene>
<dbReference type="HAMAP" id="MF_01117">
    <property type="entry name" value="CDP_archaeol_synth"/>
    <property type="match status" value="1"/>
</dbReference>
<evidence type="ECO:0000256" key="6">
    <source>
        <dbReference type="ARBA" id="ARBA00022989"/>
    </source>
</evidence>
<dbReference type="GO" id="GO:0046474">
    <property type="term" value="P:glycerophospholipid biosynthetic process"/>
    <property type="evidence" value="ECO:0007669"/>
    <property type="project" value="UniProtKB-UniRule"/>
</dbReference>
<comment type="subcellular location">
    <subcellularLocation>
        <location evidence="11">Cell membrane</location>
        <topology evidence="11">Multi-pass membrane protein</topology>
    </subcellularLocation>
</comment>
<evidence type="ECO:0000256" key="7">
    <source>
        <dbReference type="ARBA" id="ARBA00023098"/>
    </source>
</evidence>
<evidence type="ECO:0000256" key="8">
    <source>
        <dbReference type="ARBA" id="ARBA00023136"/>
    </source>
</evidence>
<dbReference type="STRING" id="1839936.SBU_000357"/>
<dbReference type="UniPathway" id="UPA00940"/>
<accession>A0A1F2P7B9</accession>
<keyword evidence="14" id="KW-1185">Reference proteome</keyword>
<dbReference type="PANTHER" id="PTHR39650:SF1">
    <property type="entry name" value="CDP-ARCHAEOL SYNTHASE"/>
    <property type="match status" value="1"/>
</dbReference>
<dbReference type="GO" id="GO:0043338">
    <property type="term" value="F:CDP-2,3-bis-(O-geranylgeranyl)-sn-glycerol synthase activity"/>
    <property type="evidence" value="ECO:0007669"/>
    <property type="project" value="UniProtKB-EC"/>
</dbReference>
<organism evidence="13 14">
    <name type="scientific">Candidatus Syntropharchaeum butanivorans</name>
    <dbReference type="NCBI Taxonomy" id="1839936"/>
    <lineage>
        <taxon>Archaea</taxon>
        <taxon>Methanobacteriati</taxon>
        <taxon>Methanobacteriota</taxon>
        <taxon>Stenosarchaea group</taxon>
        <taxon>Methanomicrobia</taxon>
        <taxon>Methanosarcinales</taxon>
        <taxon>ANME-2 cluster</taxon>
        <taxon>Candidatus Syntropharchaeum</taxon>
    </lineage>
</organism>
<dbReference type="PANTHER" id="PTHR39650">
    <property type="entry name" value="CDP-ARCHAEOL SYNTHASE"/>
    <property type="match status" value="1"/>
</dbReference>
<evidence type="ECO:0000313" key="14">
    <source>
        <dbReference type="Proteomes" id="UP000185779"/>
    </source>
</evidence>
<evidence type="ECO:0000256" key="3">
    <source>
        <dbReference type="ARBA" id="ARBA00022679"/>
    </source>
</evidence>
<dbReference type="AlphaFoldDB" id="A0A1F2P7B9"/>
<feature type="transmembrane region" description="Helical" evidence="11">
    <location>
        <begin position="12"/>
        <end position="33"/>
    </location>
</feature>
<reference evidence="12" key="2">
    <citation type="journal article" date="2020" name="mSystems">
        <title>Genome- and Community-Level Interaction Insights into Carbon Utilization and Element Cycling Functions of Hydrothermarchaeota in Hydrothermal Sediment.</title>
        <authorList>
            <person name="Zhou Z."/>
            <person name="Liu Y."/>
            <person name="Xu W."/>
            <person name="Pan J."/>
            <person name="Luo Z.H."/>
            <person name="Li M."/>
        </authorList>
    </citation>
    <scope>NUCLEOTIDE SEQUENCE [LARGE SCALE GENOMIC DNA]</scope>
    <source>
        <strain evidence="12">HyVt-386</strain>
    </source>
</reference>
<dbReference type="Proteomes" id="UP000185779">
    <property type="component" value="Unassembled WGS sequence"/>
</dbReference>
<keyword evidence="10 11" id="KW-1208">Phospholipid metabolism</keyword>
<dbReference type="GO" id="GO:0005886">
    <property type="term" value="C:plasma membrane"/>
    <property type="evidence" value="ECO:0007669"/>
    <property type="project" value="UniProtKB-SubCell"/>
</dbReference>
<keyword evidence="2 11" id="KW-0444">Lipid biosynthesis</keyword>
<name>A0A1F2P7B9_9EURY</name>
<dbReference type="Pfam" id="PF01864">
    <property type="entry name" value="CarS-like"/>
    <property type="match status" value="1"/>
</dbReference>
<feature type="transmembrane region" description="Helical" evidence="11">
    <location>
        <begin position="76"/>
        <end position="96"/>
    </location>
</feature>
<dbReference type="InterPro" id="IPR032690">
    <property type="entry name" value="CarS"/>
</dbReference>
<comment type="catalytic activity">
    <reaction evidence="11">
        <text>2,3-bis-O-(geranylgeranyl)-sn-glycerol 1-phosphate + CTP + H(+) = CDP-2,3-bis-O-(geranylgeranyl)-sn-glycerol + diphosphate</text>
        <dbReference type="Rhea" id="RHEA:25690"/>
        <dbReference type="ChEBI" id="CHEBI:15378"/>
        <dbReference type="ChEBI" id="CHEBI:33019"/>
        <dbReference type="ChEBI" id="CHEBI:37563"/>
        <dbReference type="ChEBI" id="CHEBI:58837"/>
        <dbReference type="ChEBI" id="CHEBI:58838"/>
        <dbReference type="EC" id="2.7.7.67"/>
    </reaction>
</comment>
<comment type="cofactor">
    <cofactor evidence="11">
        <name>Mg(2+)</name>
        <dbReference type="ChEBI" id="CHEBI:18420"/>
    </cofactor>
</comment>
<keyword evidence="8 11" id="KW-0472">Membrane</keyword>
<dbReference type="EMBL" id="LYOR01000001">
    <property type="protein sequence ID" value="OFV67064.1"/>
    <property type="molecule type" value="Genomic_DNA"/>
</dbReference>
<feature type="transmembrane region" description="Helical" evidence="11">
    <location>
        <begin position="140"/>
        <end position="163"/>
    </location>
</feature>
<keyword evidence="9 11" id="KW-0594">Phospholipid biosynthesis</keyword>
<proteinExistence type="inferred from homology"/>
<dbReference type="Proteomes" id="UP000885936">
    <property type="component" value="Unassembled WGS sequence"/>
</dbReference>
<keyword evidence="4 11" id="KW-0812">Transmembrane</keyword>
<evidence type="ECO:0000256" key="1">
    <source>
        <dbReference type="ARBA" id="ARBA00022475"/>
    </source>
</evidence>
<dbReference type="EC" id="2.7.7.67" evidence="11"/>
<keyword evidence="12" id="KW-0548">Nucleotidyltransferase</keyword>
<evidence type="ECO:0000256" key="5">
    <source>
        <dbReference type="ARBA" id="ARBA00022842"/>
    </source>
</evidence>
<reference evidence="13 14" key="1">
    <citation type="submission" date="2016-05" db="EMBL/GenBank/DDBJ databases">
        <title>Microbial consortia oxidize butane by reversing methanogenesis.</title>
        <authorList>
            <person name="Laso-Perez R."/>
            <person name="Richter M."/>
            <person name="Wegener G."/>
            <person name="Musat F."/>
        </authorList>
    </citation>
    <scope>NUCLEOTIDE SEQUENCE [LARGE SCALE GENOMIC DNA]</scope>
    <source>
        <strain evidence="13">BOX1</strain>
    </source>
</reference>
<evidence type="ECO:0000313" key="13">
    <source>
        <dbReference type="EMBL" id="OFV67064.1"/>
    </source>
</evidence>
<dbReference type="InterPro" id="IPR002726">
    <property type="entry name" value="CarS_archaea"/>
</dbReference>
<comment type="pathway">
    <text evidence="11">Membrane lipid metabolism; glycerophospholipid metabolism.</text>
</comment>
<keyword evidence="1 11" id="KW-1003">Cell membrane</keyword>
<evidence type="ECO:0000256" key="11">
    <source>
        <dbReference type="HAMAP-Rule" id="MF_01117"/>
    </source>
</evidence>
<comment type="function">
    <text evidence="11">Catalyzes the formation of CDP-2,3-bis-(O-geranylgeranyl)-sn-glycerol (CDP-archaeol) from 2,3-bis-(O-geranylgeranyl)-sn-glycerol 1-phosphate (DGGGP) and CTP. This reaction is the third ether-bond-formation step in the biosynthesis of archaeal membrane lipids.</text>
</comment>
<dbReference type="EMBL" id="DRIE01000110">
    <property type="protein sequence ID" value="HEC57566.1"/>
    <property type="molecule type" value="Genomic_DNA"/>
</dbReference>
<evidence type="ECO:0000313" key="12">
    <source>
        <dbReference type="EMBL" id="HEC57566.1"/>
    </source>
</evidence>
<evidence type="ECO:0000256" key="2">
    <source>
        <dbReference type="ARBA" id="ARBA00022516"/>
    </source>
</evidence>
<evidence type="ECO:0000256" key="4">
    <source>
        <dbReference type="ARBA" id="ARBA00022692"/>
    </source>
</evidence>
<comment type="caution">
    <text evidence="13">The sequence shown here is derived from an EMBL/GenBank/DDBJ whole genome shotgun (WGS) entry which is preliminary data.</text>
</comment>
<keyword evidence="7 11" id="KW-0443">Lipid metabolism</keyword>
<evidence type="ECO:0000256" key="9">
    <source>
        <dbReference type="ARBA" id="ARBA00023209"/>
    </source>
</evidence>
<comment type="similarity">
    <text evidence="11">Belongs to the CDP-archaeol synthase family.</text>
</comment>
<dbReference type="PATRIC" id="fig|1839936.3.peg.359"/>
<dbReference type="NCBIfam" id="NF003114">
    <property type="entry name" value="PRK04032.1"/>
    <property type="match status" value="1"/>
</dbReference>
<feature type="transmembrane region" description="Helical" evidence="11">
    <location>
        <begin position="53"/>
        <end position="70"/>
    </location>
</feature>
<protein>
    <recommendedName>
        <fullName evidence="11">CDP-archaeol synthase</fullName>
        <ecNumber evidence="11">2.7.7.67</ecNumber>
    </recommendedName>
    <alternativeName>
        <fullName evidence="11">CDP-2,3-bis-(O-geranylgeranyl)-sn-glycerol synthase</fullName>
    </alternativeName>
</protein>